<sequence>MDGSTRRPLAPPAAGCARQRSRDIAGAAGVACLLLVSALAAKATGGAEALGPTRQATHLTGWLLAVILVTCVALPWRRRRPLTVVAVTTAGAAVYLAGRGSPPTLLIAPMIALYHLAATFDRRSALVYGLPAVAVLVGSVGLLRPGVWYDPIILAVTALTLLALAAGDATRSRRAVLAAAQERAHRAEHERDLESRRLLIEERLRISRDLHDQVGHQLALIHVHAGAADYVLDEQPAQVRASLAHIRDAAKTALEELKDTVGLLREPSDGIRPTEPTVGLDALDELVETFQASGLPVECRREGRPGPLASAADVTAYRIVQEALTNVCKHAGSVRTTIGLTYEPGRLRIVVDNEGQRLGPLSDQSDEGRGHGLRGMRERTQIIGGSLDAGPRDAGGFRVSATLPLSPVPDPAEQFASAGGRS</sequence>
<dbReference type="GO" id="GO:0016301">
    <property type="term" value="F:kinase activity"/>
    <property type="evidence" value="ECO:0007669"/>
    <property type="project" value="UniProtKB-KW"/>
</dbReference>
<dbReference type="InterPro" id="IPR055558">
    <property type="entry name" value="DUF7134"/>
</dbReference>
<keyword evidence="5" id="KW-0547">Nucleotide-binding</keyword>
<evidence type="ECO:0000256" key="2">
    <source>
        <dbReference type="ARBA" id="ARBA00012438"/>
    </source>
</evidence>
<keyword evidence="10" id="KW-1133">Transmembrane helix</keyword>
<gene>
    <name evidence="14" type="ORF">ACEZDJ_39420</name>
</gene>
<dbReference type="InterPro" id="IPR011712">
    <property type="entry name" value="Sig_transdc_His_kin_sub3_dim/P"/>
</dbReference>
<dbReference type="PANTHER" id="PTHR24421">
    <property type="entry name" value="NITRATE/NITRITE SENSOR PROTEIN NARX-RELATED"/>
    <property type="match status" value="1"/>
</dbReference>
<evidence type="ECO:0000313" key="15">
    <source>
        <dbReference type="Proteomes" id="UP001592528"/>
    </source>
</evidence>
<evidence type="ECO:0000256" key="6">
    <source>
        <dbReference type="ARBA" id="ARBA00022777"/>
    </source>
</evidence>
<evidence type="ECO:0000256" key="8">
    <source>
        <dbReference type="ARBA" id="ARBA00023012"/>
    </source>
</evidence>
<dbReference type="Gene3D" id="3.30.565.10">
    <property type="entry name" value="Histidine kinase-like ATPase, C-terminal domain"/>
    <property type="match status" value="1"/>
</dbReference>
<keyword evidence="8" id="KW-0902">Two-component regulatory system</keyword>
<feature type="region of interest" description="Disordered" evidence="9">
    <location>
        <begin position="385"/>
        <end position="422"/>
    </location>
</feature>
<keyword evidence="7" id="KW-0067">ATP-binding</keyword>
<protein>
    <recommendedName>
        <fullName evidence="2">histidine kinase</fullName>
        <ecNumber evidence="2">2.7.13.3</ecNumber>
    </recommendedName>
</protein>
<evidence type="ECO:0000256" key="4">
    <source>
        <dbReference type="ARBA" id="ARBA00022679"/>
    </source>
</evidence>
<feature type="domain" description="DUF7134" evidence="13">
    <location>
        <begin position="28"/>
        <end position="174"/>
    </location>
</feature>
<keyword evidence="10" id="KW-0812">Transmembrane</keyword>
<evidence type="ECO:0000259" key="12">
    <source>
        <dbReference type="Pfam" id="PF07730"/>
    </source>
</evidence>
<evidence type="ECO:0000259" key="11">
    <source>
        <dbReference type="Pfam" id="PF02518"/>
    </source>
</evidence>
<dbReference type="InterPro" id="IPR036890">
    <property type="entry name" value="HATPase_C_sf"/>
</dbReference>
<keyword evidence="4" id="KW-0808">Transferase</keyword>
<evidence type="ECO:0000256" key="10">
    <source>
        <dbReference type="SAM" id="Phobius"/>
    </source>
</evidence>
<dbReference type="InterPro" id="IPR050482">
    <property type="entry name" value="Sensor_HK_TwoCompSys"/>
</dbReference>
<feature type="transmembrane region" description="Helical" evidence="10">
    <location>
        <begin position="125"/>
        <end position="142"/>
    </location>
</feature>
<evidence type="ECO:0000256" key="5">
    <source>
        <dbReference type="ARBA" id="ARBA00022741"/>
    </source>
</evidence>
<dbReference type="InterPro" id="IPR003594">
    <property type="entry name" value="HATPase_dom"/>
</dbReference>
<keyword evidence="15" id="KW-1185">Reference proteome</keyword>
<dbReference type="Pfam" id="PF07730">
    <property type="entry name" value="HisKA_3"/>
    <property type="match status" value="1"/>
</dbReference>
<comment type="catalytic activity">
    <reaction evidence="1">
        <text>ATP + protein L-histidine = ADP + protein N-phospho-L-histidine.</text>
        <dbReference type="EC" id="2.7.13.3"/>
    </reaction>
</comment>
<comment type="caution">
    <text evidence="14">The sequence shown here is derived from an EMBL/GenBank/DDBJ whole genome shotgun (WGS) entry which is preliminary data.</text>
</comment>
<evidence type="ECO:0000256" key="9">
    <source>
        <dbReference type="SAM" id="MobiDB-lite"/>
    </source>
</evidence>
<keyword evidence="6 14" id="KW-0418">Kinase</keyword>
<dbReference type="Gene3D" id="1.20.5.1930">
    <property type="match status" value="1"/>
</dbReference>
<accession>A0ABV6V132</accession>
<evidence type="ECO:0000256" key="3">
    <source>
        <dbReference type="ARBA" id="ARBA00022553"/>
    </source>
</evidence>
<dbReference type="PANTHER" id="PTHR24421:SF10">
    <property type="entry name" value="NITRATE_NITRITE SENSOR PROTEIN NARQ"/>
    <property type="match status" value="1"/>
</dbReference>
<dbReference type="EMBL" id="JBHEZZ010000044">
    <property type="protein sequence ID" value="MFC1407368.1"/>
    <property type="molecule type" value="Genomic_DNA"/>
</dbReference>
<evidence type="ECO:0000259" key="13">
    <source>
        <dbReference type="Pfam" id="PF23539"/>
    </source>
</evidence>
<evidence type="ECO:0000256" key="1">
    <source>
        <dbReference type="ARBA" id="ARBA00000085"/>
    </source>
</evidence>
<proteinExistence type="predicted"/>
<dbReference type="Pfam" id="PF02518">
    <property type="entry name" value="HATPase_c"/>
    <property type="match status" value="1"/>
</dbReference>
<organism evidence="14 15">
    <name type="scientific">Streptacidiphilus cavernicola</name>
    <dbReference type="NCBI Taxonomy" id="3342716"/>
    <lineage>
        <taxon>Bacteria</taxon>
        <taxon>Bacillati</taxon>
        <taxon>Actinomycetota</taxon>
        <taxon>Actinomycetes</taxon>
        <taxon>Kitasatosporales</taxon>
        <taxon>Streptomycetaceae</taxon>
        <taxon>Streptacidiphilus</taxon>
    </lineage>
</organism>
<dbReference type="RefSeq" id="WP_051726650.1">
    <property type="nucleotide sequence ID" value="NZ_JBHEZZ010000044.1"/>
</dbReference>
<evidence type="ECO:0000313" key="14">
    <source>
        <dbReference type="EMBL" id="MFC1407368.1"/>
    </source>
</evidence>
<feature type="transmembrane region" description="Helical" evidence="10">
    <location>
        <begin position="148"/>
        <end position="167"/>
    </location>
</feature>
<feature type="domain" description="Histidine kinase/HSP90-like ATPase" evidence="11">
    <location>
        <begin position="316"/>
        <end position="406"/>
    </location>
</feature>
<name>A0ABV6V132_9ACTN</name>
<dbReference type="Proteomes" id="UP001592528">
    <property type="component" value="Unassembled WGS sequence"/>
</dbReference>
<keyword evidence="3" id="KW-0597">Phosphoprotein</keyword>
<evidence type="ECO:0000256" key="7">
    <source>
        <dbReference type="ARBA" id="ARBA00022840"/>
    </source>
</evidence>
<feature type="domain" description="Signal transduction histidine kinase subgroup 3 dimerisation and phosphoacceptor" evidence="12">
    <location>
        <begin position="202"/>
        <end position="267"/>
    </location>
</feature>
<dbReference type="EC" id="2.7.13.3" evidence="2"/>
<feature type="transmembrane region" description="Helical" evidence="10">
    <location>
        <begin position="56"/>
        <end position="74"/>
    </location>
</feature>
<dbReference type="Pfam" id="PF23539">
    <property type="entry name" value="DUF7134"/>
    <property type="match status" value="1"/>
</dbReference>
<dbReference type="SUPFAM" id="SSF55874">
    <property type="entry name" value="ATPase domain of HSP90 chaperone/DNA topoisomerase II/histidine kinase"/>
    <property type="match status" value="1"/>
</dbReference>
<dbReference type="CDD" id="cd16917">
    <property type="entry name" value="HATPase_UhpB-NarQ-NarX-like"/>
    <property type="match status" value="1"/>
</dbReference>
<reference evidence="14 15" key="1">
    <citation type="submission" date="2024-09" db="EMBL/GenBank/DDBJ databases">
        <authorList>
            <person name="Lee S.D."/>
        </authorList>
    </citation>
    <scope>NUCLEOTIDE SEQUENCE [LARGE SCALE GENOMIC DNA]</scope>
    <source>
        <strain evidence="14 15">N1-5</strain>
    </source>
</reference>
<keyword evidence="10" id="KW-0472">Membrane</keyword>